<dbReference type="PANTHER" id="PTHR14226:SF25">
    <property type="entry name" value="PHOSPHOESTERASE"/>
    <property type="match status" value="1"/>
</dbReference>
<comment type="caution">
    <text evidence="7">The sequence shown here is derived from an EMBL/GenBank/DDBJ whole genome shotgun (WGS) entry which is preliminary data.</text>
</comment>
<evidence type="ECO:0000256" key="3">
    <source>
        <dbReference type="ARBA" id="ARBA00023098"/>
    </source>
</evidence>
<keyword evidence="2 4" id="KW-0442">Lipid degradation</keyword>
<dbReference type="InterPro" id="IPR002641">
    <property type="entry name" value="PNPLA_dom"/>
</dbReference>
<keyword evidence="1 4" id="KW-0378">Hydrolase</keyword>
<evidence type="ECO:0000313" key="8">
    <source>
        <dbReference type="Proteomes" id="UP000016662"/>
    </source>
</evidence>
<dbReference type="Pfam" id="PF19890">
    <property type="entry name" value="DUF6363"/>
    <property type="match status" value="1"/>
</dbReference>
<dbReference type="Pfam" id="PF01734">
    <property type="entry name" value="Patatin"/>
    <property type="match status" value="1"/>
</dbReference>
<feature type="active site" description="Nucleophile" evidence="4">
    <location>
        <position position="60"/>
    </location>
</feature>
<feature type="coiled-coil region" evidence="5">
    <location>
        <begin position="231"/>
        <end position="261"/>
    </location>
</feature>
<keyword evidence="3 4" id="KW-0443">Lipid metabolism</keyword>
<dbReference type="SUPFAM" id="SSF52151">
    <property type="entry name" value="FabD/lysophospholipase-like"/>
    <property type="match status" value="1"/>
</dbReference>
<dbReference type="AlphaFoldDB" id="U2KVT5"/>
<keyword evidence="5" id="KW-0175">Coiled coil</keyword>
<feature type="short sequence motif" description="GXSXG" evidence="4">
    <location>
        <begin position="58"/>
        <end position="62"/>
    </location>
</feature>
<feature type="non-terminal residue" evidence="7">
    <location>
        <position position="1"/>
    </location>
</feature>
<name>U2KVT5_9FIRM</name>
<evidence type="ECO:0000256" key="1">
    <source>
        <dbReference type="ARBA" id="ARBA00022801"/>
    </source>
</evidence>
<dbReference type="STRING" id="411473.RUMCAL_01228"/>
<dbReference type="InterPro" id="IPR045943">
    <property type="entry name" value="DUF6363"/>
</dbReference>
<dbReference type="InterPro" id="IPR016035">
    <property type="entry name" value="Acyl_Trfase/lysoPLipase"/>
</dbReference>
<dbReference type="InterPro" id="IPR050301">
    <property type="entry name" value="NTE"/>
</dbReference>
<evidence type="ECO:0000256" key="5">
    <source>
        <dbReference type="SAM" id="Coils"/>
    </source>
</evidence>
<dbReference type="PROSITE" id="PS51635">
    <property type="entry name" value="PNPLA"/>
    <property type="match status" value="1"/>
</dbReference>
<dbReference type="PATRIC" id="fig|411473.3.peg.999"/>
<feature type="active site" description="Proton acceptor" evidence="4">
    <location>
        <position position="177"/>
    </location>
</feature>
<sequence length="306" mass="34704">AIPHKERLATLPLFFSERGVTSFMIGIALEGGAERSSFTAGVIDALMARDFYAAAASGTSAGAGCVLNYRSRQQGVSLEMMIMERHSRYFGIRHMAHTGRFLNLDHMAQEYASRIDWAVYQQFAMQTDFVATCCEDGEPAYLTDDGSRHRLFTAIKASCALPIICEPVELDGKHYIDGSIADPIPFLHLLEQGCDKVIVVLTGSVHARPTDYTRLRPLLRQLYAKKYPMLYHAVLHRIARYEEQVQALEQAQREQRALVLRPQVKSIPLFTQNEDKIRAYYQHGCELVDQRWTEITAFLESRTLIQ</sequence>
<protein>
    <submittedName>
        <fullName evidence="7">Phospholipase, patatin family</fullName>
    </submittedName>
</protein>
<feature type="domain" description="PNPLA" evidence="6">
    <location>
        <begin position="27"/>
        <end position="190"/>
    </location>
</feature>
<evidence type="ECO:0000259" key="6">
    <source>
        <dbReference type="PROSITE" id="PS51635"/>
    </source>
</evidence>
<dbReference type="HOGENOM" id="CLU_048271_1_0_9"/>
<keyword evidence="8" id="KW-1185">Reference proteome</keyword>
<dbReference type="InterPro" id="IPR037483">
    <property type="entry name" value="YjjU-like"/>
</dbReference>
<evidence type="ECO:0000313" key="7">
    <source>
        <dbReference type="EMBL" id="ERJ96407.1"/>
    </source>
</evidence>
<dbReference type="EMBL" id="AWVF01000152">
    <property type="protein sequence ID" value="ERJ96407.1"/>
    <property type="molecule type" value="Genomic_DNA"/>
</dbReference>
<comment type="caution">
    <text evidence="4">Lacks conserved residue(s) required for the propagation of feature annotation.</text>
</comment>
<dbReference type="PANTHER" id="PTHR14226">
    <property type="entry name" value="NEUROPATHY TARGET ESTERASE/SWISS CHEESE D.MELANOGASTER"/>
    <property type="match status" value="1"/>
</dbReference>
<reference evidence="7 8" key="1">
    <citation type="submission" date="2013-07" db="EMBL/GenBank/DDBJ databases">
        <authorList>
            <person name="Weinstock G."/>
            <person name="Sodergren E."/>
            <person name="Wylie T."/>
            <person name="Fulton L."/>
            <person name="Fulton R."/>
            <person name="Fronick C."/>
            <person name="O'Laughlin M."/>
            <person name="Godfrey J."/>
            <person name="Miner T."/>
            <person name="Herter B."/>
            <person name="Appelbaum E."/>
            <person name="Cordes M."/>
            <person name="Lek S."/>
            <person name="Wollam A."/>
            <person name="Pepin K.H."/>
            <person name="Palsikar V.B."/>
            <person name="Mitreva M."/>
            <person name="Wilson R.K."/>
        </authorList>
    </citation>
    <scope>NUCLEOTIDE SEQUENCE [LARGE SCALE GENOMIC DNA]</scope>
    <source>
        <strain evidence="7 8">ATCC 27760</strain>
    </source>
</reference>
<organism evidence="7 8">
    <name type="scientific">Ruminococcus callidus ATCC 27760</name>
    <dbReference type="NCBI Taxonomy" id="411473"/>
    <lineage>
        <taxon>Bacteria</taxon>
        <taxon>Bacillati</taxon>
        <taxon>Bacillota</taxon>
        <taxon>Clostridia</taxon>
        <taxon>Eubacteriales</taxon>
        <taxon>Oscillospiraceae</taxon>
        <taxon>Ruminococcus</taxon>
    </lineage>
</organism>
<dbReference type="GO" id="GO:0016787">
    <property type="term" value="F:hydrolase activity"/>
    <property type="evidence" value="ECO:0007669"/>
    <property type="project" value="UniProtKB-UniRule"/>
</dbReference>
<evidence type="ECO:0000256" key="4">
    <source>
        <dbReference type="PROSITE-ProRule" id="PRU01161"/>
    </source>
</evidence>
<dbReference type="eggNOG" id="COG4667">
    <property type="taxonomic scope" value="Bacteria"/>
</dbReference>
<dbReference type="Gene3D" id="3.40.1090.10">
    <property type="entry name" value="Cytosolic phospholipase A2 catalytic domain"/>
    <property type="match status" value="1"/>
</dbReference>
<evidence type="ECO:0000256" key="2">
    <source>
        <dbReference type="ARBA" id="ARBA00022963"/>
    </source>
</evidence>
<dbReference type="GO" id="GO:0016042">
    <property type="term" value="P:lipid catabolic process"/>
    <property type="evidence" value="ECO:0007669"/>
    <property type="project" value="UniProtKB-UniRule"/>
</dbReference>
<dbReference type="Proteomes" id="UP000016662">
    <property type="component" value="Unassembled WGS sequence"/>
</dbReference>
<proteinExistence type="predicted"/>
<accession>U2KVT5</accession>
<dbReference type="CDD" id="cd07208">
    <property type="entry name" value="Pat_hypo_Ecoli_yjju_like"/>
    <property type="match status" value="1"/>
</dbReference>
<gene>
    <name evidence="7" type="ORF">RUMCAL_01228</name>
</gene>